<feature type="domain" description="CBS" evidence="6">
    <location>
        <begin position="131"/>
        <end position="189"/>
    </location>
</feature>
<dbReference type="SUPFAM" id="SSF54631">
    <property type="entry name" value="CBS-domain pair"/>
    <property type="match status" value="2"/>
</dbReference>
<protein>
    <recommendedName>
        <fullName evidence="10">CBS domain-containing protein CBSCBSPB1</fullName>
    </recommendedName>
</protein>
<evidence type="ECO:0000256" key="3">
    <source>
        <dbReference type="PROSITE-ProRule" id="PRU00703"/>
    </source>
</evidence>
<feature type="region of interest" description="Disordered" evidence="4">
    <location>
        <begin position="1"/>
        <end position="59"/>
    </location>
</feature>
<keyword evidence="1" id="KW-0677">Repeat</keyword>
<proteinExistence type="predicted"/>
<dbReference type="PANTHER" id="PTHR13780:SF48">
    <property type="entry name" value="CBS DOMAIN-CONTAINING PROTEIN CBSCBSPB1"/>
    <property type="match status" value="1"/>
</dbReference>
<dbReference type="PANTHER" id="PTHR13780">
    <property type="entry name" value="AMP-ACTIVATED PROTEIN KINASE, GAMMA REGULATORY SUBUNIT"/>
    <property type="match status" value="1"/>
</dbReference>
<dbReference type="Gene3D" id="3.10.580.10">
    <property type="entry name" value="CBS-domain"/>
    <property type="match status" value="2"/>
</dbReference>
<dbReference type="EMBL" id="CP144748">
    <property type="protein sequence ID" value="WVZ67615.1"/>
    <property type="molecule type" value="Genomic_DNA"/>
</dbReference>
<name>A0AAQ3WND9_PASNO</name>
<organism evidence="8 9">
    <name type="scientific">Paspalum notatum var. saurae</name>
    <dbReference type="NCBI Taxonomy" id="547442"/>
    <lineage>
        <taxon>Eukaryota</taxon>
        <taxon>Viridiplantae</taxon>
        <taxon>Streptophyta</taxon>
        <taxon>Embryophyta</taxon>
        <taxon>Tracheophyta</taxon>
        <taxon>Spermatophyta</taxon>
        <taxon>Magnoliopsida</taxon>
        <taxon>Liliopsida</taxon>
        <taxon>Poales</taxon>
        <taxon>Poaceae</taxon>
        <taxon>PACMAD clade</taxon>
        <taxon>Panicoideae</taxon>
        <taxon>Andropogonodae</taxon>
        <taxon>Paspaleae</taxon>
        <taxon>Paspalinae</taxon>
        <taxon>Paspalum</taxon>
    </lineage>
</organism>
<keyword evidence="2 3" id="KW-0129">CBS domain</keyword>
<evidence type="ECO:0000313" key="9">
    <source>
        <dbReference type="Proteomes" id="UP001341281"/>
    </source>
</evidence>
<feature type="domain" description="PB1" evidence="7">
    <location>
        <begin position="410"/>
        <end position="497"/>
    </location>
</feature>
<keyword evidence="5" id="KW-1133">Transmembrane helix</keyword>
<accession>A0AAQ3WND9</accession>
<dbReference type="Pfam" id="PF00571">
    <property type="entry name" value="CBS"/>
    <property type="match status" value="4"/>
</dbReference>
<dbReference type="SMART" id="SM00116">
    <property type="entry name" value="CBS"/>
    <property type="match status" value="4"/>
</dbReference>
<dbReference type="Proteomes" id="UP001341281">
    <property type="component" value="Chromosome 04"/>
</dbReference>
<gene>
    <name evidence="8" type="ORF">U9M48_016667</name>
</gene>
<dbReference type="PROSITE" id="PS51745">
    <property type="entry name" value="PB1"/>
    <property type="match status" value="1"/>
</dbReference>
<feature type="domain" description="CBS" evidence="6">
    <location>
        <begin position="295"/>
        <end position="353"/>
    </location>
</feature>
<evidence type="ECO:0000256" key="4">
    <source>
        <dbReference type="SAM" id="MobiDB-lite"/>
    </source>
</evidence>
<dbReference type="SMART" id="SM00666">
    <property type="entry name" value="PB1"/>
    <property type="match status" value="1"/>
</dbReference>
<dbReference type="InterPro" id="IPR046342">
    <property type="entry name" value="CBS_dom_sf"/>
</dbReference>
<sequence>MDGGAGAAGHGRRSVSSSSGSRRRLPPAENGHAHDGPTASRRSSTSVSRANSTSLTSERTVKRLRLSKALTIPDHTTVREACRRMASRRVDAVLLTDSNALLCGILTDKDITTRVIARELKMEETPVSKVMTRNPVFVLADTLAVEALQKMVQGKFRHLPVVENGEVIALLDIAKCLYDAIARMERAAEKGKAIAAAVEGVEKHWGTAAGPNNFIETLRERMFRPSLSTIISENPKVVTVAPTDTVLTASKKMLELKVSSAVVAIENKPGGILTSRDILMRVIAQNLPPESTTVMTQSPECATVDTPILDALHTMHDGKFLHLPVLDRDGNVVTVVDVLHITHAAIATVGNSGTAGSEATSAMMQRFWDSAMSIGPLDDDDDSRSEGSTKVASEAADIGRSAFYPASGLSNTFGFKIQDKQGRMHRFNCETSSLTDLITSILQRVGNDIDRKHLPQILYEDEDRDKVILSSDSDLIAAVDHARQIGWKSLRLHLDYAGIGRRKRGGGSSDFEYAGKDAWASAYSAVAAGAALVAGLGVMAYLKRSG</sequence>
<evidence type="ECO:0008006" key="10">
    <source>
        <dbReference type="Google" id="ProtNLM"/>
    </source>
</evidence>
<dbReference type="InterPro" id="IPR000644">
    <property type="entry name" value="CBS_dom"/>
</dbReference>
<evidence type="ECO:0000313" key="8">
    <source>
        <dbReference type="EMBL" id="WVZ67615.1"/>
    </source>
</evidence>
<keyword evidence="5" id="KW-0472">Membrane</keyword>
<dbReference type="CDD" id="cd17781">
    <property type="entry name" value="CBS_pair_MUG70_1"/>
    <property type="match status" value="1"/>
</dbReference>
<feature type="domain" description="CBS" evidence="6">
    <location>
        <begin position="233"/>
        <end position="290"/>
    </location>
</feature>
<evidence type="ECO:0000256" key="5">
    <source>
        <dbReference type="SAM" id="Phobius"/>
    </source>
</evidence>
<dbReference type="Pfam" id="PF00564">
    <property type="entry name" value="PB1"/>
    <property type="match status" value="1"/>
</dbReference>
<dbReference type="InterPro" id="IPR053793">
    <property type="entry name" value="PB1-like"/>
</dbReference>
<evidence type="ECO:0000256" key="2">
    <source>
        <dbReference type="ARBA" id="ARBA00023122"/>
    </source>
</evidence>
<keyword evidence="9" id="KW-1185">Reference proteome</keyword>
<dbReference type="AlphaFoldDB" id="A0AAQ3WND9"/>
<feature type="transmembrane region" description="Helical" evidence="5">
    <location>
        <begin position="518"/>
        <end position="542"/>
    </location>
</feature>
<dbReference type="InterPro" id="IPR050511">
    <property type="entry name" value="AMPK_gamma/SDS23_families"/>
</dbReference>
<dbReference type="CDD" id="cd06409">
    <property type="entry name" value="PB1_MUG70"/>
    <property type="match status" value="1"/>
</dbReference>
<feature type="compositionally biased region" description="Low complexity" evidence="4">
    <location>
        <begin position="38"/>
        <end position="54"/>
    </location>
</feature>
<evidence type="ECO:0000259" key="7">
    <source>
        <dbReference type="PROSITE" id="PS51745"/>
    </source>
</evidence>
<dbReference type="CDD" id="cd17782">
    <property type="entry name" value="CBS_pair_MUG70_2"/>
    <property type="match status" value="1"/>
</dbReference>
<dbReference type="SUPFAM" id="SSF54277">
    <property type="entry name" value="CAD &amp; PB1 domains"/>
    <property type="match status" value="1"/>
</dbReference>
<dbReference type="Gene3D" id="3.10.20.90">
    <property type="entry name" value="Phosphatidylinositol 3-kinase Catalytic Subunit, Chain A, domain 1"/>
    <property type="match status" value="1"/>
</dbReference>
<reference evidence="8 9" key="1">
    <citation type="submission" date="2024-02" db="EMBL/GenBank/DDBJ databases">
        <title>High-quality chromosome-scale genome assembly of Pensacola bahiagrass (Paspalum notatum Flugge var. saurae).</title>
        <authorList>
            <person name="Vega J.M."/>
            <person name="Podio M."/>
            <person name="Orjuela J."/>
            <person name="Siena L.A."/>
            <person name="Pessino S.C."/>
            <person name="Combes M.C."/>
            <person name="Mariac C."/>
            <person name="Albertini E."/>
            <person name="Pupilli F."/>
            <person name="Ortiz J.P.A."/>
            <person name="Leblanc O."/>
        </authorList>
    </citation>
    <scope>NUCLEOTIDE SEQUENCE [LARGE SCALE GENOMIC DNA]</scope>
    <source>
        <strain evidence="8">R1</strain>
        <tissue evidence="8">Leaf</tissue>
    </source>
</reference>
<evidence type="ECO:0000256" key="1">
    <source>
        <dbReference type="ARBA" id="ARBA00022737"/>
    </source>
</evidence>
<dbReference type="InterPro" id="IPR000270">
    <property type="entry name" value="PB1_dom"/>
</dbReference>
<keyword evidence="5" id="KW-0812">Transmembrane</keyword>
<evidence type="ECO:0000259" key="6">
    <source>
        <dbReference type="PROSITE" id="PS51371"/>
    </source>
</evidence>
<feature type="domain" description="CBS" evidence="6">
    <location>
        <begin position="65"/>
        <end position="122"/>
    </location>
</feature>
<dbReference type="PROSITE" id="PS51371">
    <property type="entry name" value="CBS"/>
    <property type="match status" value="4"/>
</dbReference>